<dbReference type="EMBL" id="GL984398">
    <property type="protein sequence ID" value="EGR26931.1"/>
    <property type="molecule type" value="Genomic_DNA"/>
</dbReference>
<dbReference type="Proteomes" id="UP000008983">
    <property type="component" value="Unassembled WGS sequence"/>
</dbReference>
<dbReference type="PANTHER" id="PTHR12839:SF7">
    <property type="entry name" value="REGULATOR OF NONSENSE TRANSCRIPTS 2"/>
    <property type="match status" value="1"/>
</dbReference>
<feature type="coiled-coil region" evidence="1">
    <location>
        <begin position="236"/>
        <end position="265"/>
    </location>
</feature>
<dbReference type="Gene3D" id="1.25.40.180">
    <property type="match status" value="2"/>
</dbReference>
<sequence length="702" mass="84786">MKQVFLFPNKILYLKQILCTFYKFAQNQTKVMISSVKQYKTDQLDKQLQELLKKKKMKIQQQNEEKIHLDFQLNYLQLDLKYNLEKIVETLKDIIQHQVQKDYLLNIQTAVMFAQNFGFEICSKRGIKINKQYNTYDDLPNIFDFDVLISKEKTQKLIFWLQMYVNNFIEILRNFYDIKIREDKKVNRLIAENGGITDRQEALYQKIRTDYVTLYENLNILCDCLEFEFNVNFAQEKQLKNQQKAQEEQRRKKQEEDELLRKQNASYFDTEEERSFYEEIFDLKSKLPPILFKEKLNYGIIFLQFQNILKINIYIFQFKEDEDYYQPEEIIENIDNKEEDENEEFSGEFIPKTYEEFRNKLKFCTSKETADLLAEQFMYVNNKVNRRRLIQDILTNSQQYRHLITYFTRLVAVINLHFQDIGDYLSQKVNDLLENQQNQKKQDIIRMILYLNNLTKFGIVESFKILNYLKYYVDDFHIQQLDFICLIIGECGRFLFKNQNTQFRYQTIVDHFLSLIQNNNQFQNYIQEWVQKNIQQNNQSSQFQIDINLNIIQQYVSYILFVQLNQINFEDVKISLLKLDWDEELELYLLVSFLNSFRPTLVEKIIDLILIKLFDNQENNVHLKFIYIDLLGDLETEDQKLISDTFQISDGGSQRLNQKNLSLEDLNEIINQVENDNYQFSEEKFQTFLGQVLLRNKQNAQH</sequence>
<keyword evidence="1" id="KW-0175">Coiled coil</keyword>
<dbReference type="GeneID" id="14902991"/>
<organism evidence="2 3">
    <name type="scientific">Ichthyophthirius multifiliis</name>
    <name type="common">White spot disease agent</name>
    <name type="synonym">Ich</name>
    <dbReference type="NCBI Taxonomy" id="5932"/>
    <lineage>
        <taxon>Eukaryota</taxon>
        <taxon>Sar</taxon>
        <taxon>Alveolata</taxon>
        <taxon>Ciliophora</taxon>
        <taxon>Intramacronucleata</taxon>
        <taxon>Oligohymenophorea</taxon>
        <taxon>Hymenostomatida</taxon>
        <taxon>Ophryoglenina</taxon>
        <taxon>Ichthyophthirius</taxon>
    </lineage>
</organism>
<dbReference type="RefSeq" id="XP_004023815.1">
    <property type="nucleotide sequence ID" value="XM_004023766.1"/>
</dbReference>
<dbReference type="InterPro" id="IPR016024">
    <property type="entry name" value="ARM-type_fold"/>
</dbReference>
<dbReference type="AlphaFoldDB" id="G0R6H6"/>
<evidence type="ECO:0000313" key="2">
    <source>
        <dbReference type="EMBL" id="EGR26931.1"/>
    </source>
</evidence>
<reference evidence="2 3" key="1">
    <citation type="submission" date="2011-07" db="EMBL/GenBank/DDBJ databases">
        <authorList>
            <person name="Coyne R."/>
            <person name="Brami D."/>
            <person name="Johnson J."/>
            <person name="Hostetler J."/>
            <person name="Hannick L."/>
            <person name="Clark T."/>
            <person name="Cassidy-Hanley D."/>
            <person name="Inman J."/>
        </authorList>
    </citation>
    <scope>NUCLEOTIDE SEQUENCE [LARGE SCALE GENOMIC DNA]</scope>
    <source>
        <strain evidence="2 3">G5</strain>
    </source>
</reference>
<evidence type="ECO:0000256" key="1">
    <source>
        <dbReference type="SAM" id="Coils"/>
    </source>
</evidence>
<feature type="coiled-coil region" evidence="1">
    <location>
        <begin position="656"/>
        <end position="683"/>
    </location>
</feature>
<evidence type="ECO:0000313" key="3">
    <source>
        <dbReference type="Proteomes" id="UP000008983"/>
    </source>
</evidence>
<dbReference type="STRING" id="857967.G0R6H6"/>
<dbReference type="eggNOG" id="KOG2051">
    <property type="taxonomic scope" value="Eukaryota"/>
</dbReference>
<name>G0R6H6_ICHMU</name>
<protein>
    <submittedName>
        <fullName evidence="2">Nonsense-mediated mRNA decay factor, putative</fullName>
    </submittedName>
</protein>
<dbReference type="GO" id="GO:0035145">
    <property type="term" value="C:exon-exon junction complex"/>
    <property type="evidence" value="ECO:0007669"/>
    <property type="project" value="TreeGrafter"/>
</dbReference>
<dbReference type="GO" id="GO:0000184">
    <property type="term" value="P:nuclear-transcribed mRNA catabolic process, nonsense-mediated decay"/>
    <property type="evidence" value="ECO:0007669"/>
    <property type="project" value="InterPro"/>
</dbReference>
<dbReference type="OrthoDB" id="27832at2759"/>
<proteinExistence type="predicted"/>
<dbReference type="GO" id="GO:0005737">
    <property type="term" value="C:cytoplasm"/>
    <property type="evidence" value="ECO:0007669"/>
    <property type="project" value="TreeGrafter"/>
</dbReference>
<dbReference type="InParanoid" id="G0R6H6"/>
<keyword evidence="3" id="KW-1185">Reference proteome</keyword>
<dbReference type="PANTHER" id="PTHR12839">
    <property type="entry name" value="NONSENSE-MEDIATED MRNA DECAY PROTEIN 2 UP-FRAMESHIFT SUPPRESSOR 2"/>
    <property type="match status" value="1"/>
</dbReference>
<accession>G0R6H6</accession>
<gene>
    <name evidence="2" type="ORF">IMG5_204430</name>
</gene>
<dbReference type="OMA" id="RSDHDEH"/>
<dbReference type="InterPro" id="IPR039762">
    <property type="entry name" value="Nmd2/UPF2"/>
</dbReference>
<dbReference type="SUPFAM" id="SSF48371">
    <property type="entry name" value="ARM repeat"/>
    <property type="match status" value="1"/>
</dbReference>